<dbReference type="Proteomes" id="UP001373496">
    <property type="component" value="Unassembled WGS sequence"/>
</dbReference>
<evidence type="ECO:0000259" key="1">
    <source>
        <dbReference type="Pfam" id="PF14311"/>
    </source>
</evidence>
<proteinExistence type="predicted"/>
<feature type="domain" description="Treble clef zinc finger" evidence="1">
    <location>
        <begin position="313"/>
        <end position="358"/>
    </location>
</feature>
<reference evidence="2 3" key="1">
    <citation type="submission" date="2024-03" db="EMBL/GenBank/DDBJ databases">
        <title>Draft genome sequence of Klenkia terrae.</title>
        <authorList>
            <person name="Duangmal K."/>
            <person name="Chantavorakit T."/>
        </authorList>
    </citation>
    <scope>NUCLEOTIDE SEQUENCE [LARGE SCALE GENOMIC DNA]</scope>
    <source>
        <strain evidence="2 3">JCM 17786</strain>
    </source>
</reference>
<organism evidence="2 3">
    <name type="scientific">Klenkia terrae</name>
    <dbReference type="NCBI Taxonomy" id="1052259"/>
    <lineage>
        <taxon>Bacteria</taxon>
        <taxon>Bacillati</taxon>
        <taxon>Actinomycetota</taxon>
        <taxon>Actinomycetes</taxon>
        <taxon>Geodermatophilales</taxon>
        <taxon>Geodermatophilaceae</taxon>
        <taxon>Klenkia</taxon>
    </lineage>
</organism>
<accession>A0ABU8E3F3</accession>
<name>A0ABU8E3F3_9ACTN</name>
<dbReference type="PANTHER" id="PTHR37317:SF1">
    <property type="entry name" value="ZINC-RIBBON DOMAIN-CONTAINING PROTEIN-RELATED"/>
    <property type="match status" value="1"/>
</dbReference>
<dbReference type="EMBL" id="JBAPLV010000002">
    <property type="protein sequence ID" value="MEI4277396.1"/>
    <property type="molecule type" value="Genomic_DNA"/>
</dbReference>
<evidence type="ECO:0000313" key="2">
    <source>
        <dbReference type="EMBL" id="MEI4277396.1"/>
    </source>
</evidence>
<comment type="caution">
    <text evidence="2">The sequence shown here is derived from an EMBL/GenBank/DDBJ whole genome shotgun (WGS) entry which is preliminary data.</text>
</comment>
<gene>
    <name evidence="2" type="ORF">UXQ13_02870</name>
</gene>
<evidence type="ECO:0000313" key="3">
    <source>
        <dbReference type="Proteomes" id="UP001373496"/>
    </source>
</evidence>
<protein>
    <submittedName>
        <fullName evidence="2">Zinc-ribbon domain-containing protein</fullName>
    </submittedName>
</protein>
<feature type="domain" description="Treble clef zinc finger" evidence="1">
    <location>
        <begin position="8"/>
        <end position="49"/>
    </location>
</feature>
<sequence length="367" mass="39906">MENLTRADRDADSTPCGSHDRVLWRCVVDHSWETTARQRVKYGTQCPVCLSSLRVSRLEHRVAAAVALATGLPVEVDAVVLRAGGGPVERIDLVVDDIDLYVDLDPTRWHAPTEAQARDARKVVRLAGRRYVRIRPRGLPVLALPGDLRLRQVPLTSEDETDPCAWAAAIISVICSYRPDTPSVIPVGAPLDDAVARADERWRELRAGLRGHSLLTEHPEVAAELVGVVGRPALSAAHLPPAGDDRGIWRCGGCGGTYEARVANRTRLGTACPSCSARRGARKSSTPAPGTSFADVHPQLVGYFLEDVTAPGRTLSEMKPNSIDRCLWTCPHCGQVWTATPHSLNRNPRRSCRACSGRRSAASRAPR</sequence>
<feature type="domain" description="Treble clef zinc finger" evidence="1">
    <location>
        <begin position="237"/>
        <end position="277"/>
    </location>
</feature>
<keyword evidence="3" id="KW-1185">Reference proteome</keyword>
<dbReference type="PANTHER" id="PTHR37317">
    <property type="entry name" value="BLR8090 PROTEIN"/>
    <property type="match status" value="1"/>
</dbReference>
<dbReference type="Pfam" id="PF14311">
    <property type="entry name" value="DUF4379"/>
    <property type="match status" value="3"/>
</dbReference>
<dbReference type="InterPro" id="IPR025487">
    <property type="entry name" value="DUF4379"/>
</dbReference>